<dbReference type="PANTHER" id="PTHR45988:SF18">
    <property type="entry name" value="C2H2-TYPE ZINC FINGER FAMILY PROTEIN"/>
    <property type="match status" value="1"/>
</dbReference>
<evidence type="ECO:0000256" key="5">
    <source>
        <dbReference type="ARBA" id="ARBA00023015"/>
    </source>
</evidence>
<dbReference type="OrthoDB" id="6321283at2759"/>
<feature type="domain" description="C2H2-type" evidence="9">
    <location>
        <begin position="173"/>
        <end position="200"/>
    </location>
</feature>
<dbReference type="InterPro" id="IPR013087">
    <property type="entry name" value="Znf_C2H2_type"/>
</dbReference>
<dbReference type="WBParaSite" id="SSLN_0001414101-mRNA-1">
    <property type="protein sequence ID" value="SSLN_0001414101-mRNA-1"/>
    <property type="gene ID" value="SSLN_0001414101"/>
</dbReference>
<reference evidence="12" key="1">
    <citation type="submission" date="2016-06" db="UniProtKB">
        <authorList>
            <consortium name="WormBaseParasite"/>
        </authorList>
    </citation>
    <scope>IDENTIFICATION</scope>
</reference>
<dbReference type="AlphaFoldDB" id="A0A183TAX8"/>
<keyword evidence="1" id="KW-0479">Metal-binding</keyword>
<protein>
    <submittedName>
        <fullName evidence="12">C2H2-type domain-containing protein</fullName>
    </submittedName>
</protein>
<dbReference type="SUPFAM" id="SSF57667">
    <property type="entry name" value="beta-beta-alpha zinc fingers"/>
    <property type="match status" value="2"/>
</dbReference>
<dbReference type="GO" id="GO:0008270">
    <property type="term" value="F:zinc ion binding"/>
    <property type="evidence" value="ECO:0007669"/>
    <property type="project" value="UniProtKB-KW"/>
</dbReference>
<accession>A0A183TAX8</accession>
<evidence type="ECO:0000256" key="6">
    <source>
        <dbReference type="ARBA" id="ARBA00023163"/>
    </source>
</evidence>
<evidence type="ECO:0000313" key="12">
    <source>
        <dbReference type="WBParaSite" id="SSLN_0001414101-mRNA-1"/>
    </source>
</evidence>
<dbReference type="Gene3D" id="3.30.160.60">
    <property type="entry name" value="Classic Zinc Finger"/>
    <property type="match status" value="2"/>
</dbReference>
<dbReference type="Proteomes" id="UP000275846">
    <property type="component" value="Unassembled WGS sequence"/>
</dbReference>
<dbReference type="GO" id="GO:0005634">
    <property type="term" value="C:nucleus"/>
    <property type="evidence" value="ECO:0007669"/>
    <property type="project" value="TreeGrafter"/>
</dbReference>
<evidence type="ECO:0000259" key="9">
    <source>
        <dbReference type="PROSITE" id="PS50157"/>
    </source>
</evidence>
<dbReference type="GO" id="GO:0000976">
    <property type="term" value="F:transcription cis-regulatory region binding"/>
    <property type="evidence" value="ECO:0007669"/>
    <property type="project" value="TreeGrafter"/>
</dbReference>
<keyword evidence="11" id="KW-1185">Reference proteome</keyword>
<reference evidence="10 11" key="2">
    <citation type="submission" date="2018-11" db="EMBL/GenBank/DDBJ databases">
        <authorList>
            <consortium name="Pathogen Informatics"/>
        </authorList>
    </citation>
    <scope>NUCLEOTIDE SEQUENCE [LARGE SCALE GENOMIC DNA]</scope>
    <source>
        <strain evidence="10 11">NST_G2</strain>
    </source>
</reference>
<keyword evidence="5" id="KW-0805">Transcription regulation</keyword>
<dbReference type="PROSITE" id="PS50157">
    <property type="entry name" value="ZINC_FINGER_C2H2_2"/>
    <property type="match status" value="2"/>
</dbReference>
<dbReference type="PROSITE" id="PS00028">
    <property type="entry name" value="ZINC_FINGER_C2H2_1"/>
    <property type="match status" value="2"/>
</dbReference>
<keyword evidence="2" id="KW-0677">Repeat</keyword>
<dbReference type="SMART" id="SM00355">
    <property type="entry name" value="ZnF_C2H2"/>
    <property type="match status" value="3"/>
</dbReference>
<organism evidence="12">
    <name type="scientific">Schistocephalus solidus</name>
    <name type="common">Tapeworm</name>
    <dbReference type="NCBI Taxonomy" id="70667"/>
    <lineage>
        <taxon>Eukaryota</taxon>
        <taxon>Metazoa</taxon>
        <taxon>Spiralia</taxon>
        <taxon>Lophotrochozoa</taxon>
        <taxon>Platyhelminthes</taxon>
        <taxon>Cestoda</taxon>
        <taxon>Eucestoda</taxon>
        <taxon>Diphyllobothriidea</taxon>
        <taxon>Diphyllobothriidae</taxon>
        <taxon>Schistocephalus</taxon>
    </lineage>
</organism>
<sequence>MQCTNNPTIPISTSNSTNPPSDSPTLTLGINSIIPTIIETTSLYSWPVTPNTATTTAFAFTTNTTISDGESLLSCPQCDRTFTSRIGLVGHLRIHRTETAPSHSRDRCLHCPHCPRALNHRMGLFGHMRINDSGIHHNADNTDTPCTPSAPAILSVTATPTTMNDILPASTYFSCPHCARNFNSRIGLVGHLRIHRTEAGEPVPGSTRPHSLPSLLPRIYTPHGPITTHAPPRKPPVNSRRLSYISAHYLHQYIDDTLTITIYQRISRFPRNRGWEVCQSDASTRPRRQLSVCAVCAEWLTSGLGVRLRWMLHIP</sequence>
<dbReference type="PANTHER" id="PTHR45988">
    <property type="entry name" value="C2H2 TYPE ZINC FINGER TRANSCRIPTION FACTOR FAMILY-RELATED"/>
    <property type="match status" value="1"/>
</dbReference>
<keyword evidence="4" id="KW-0862">Zinc</keyword>
<keyword evidence="6" id="KW-0804">Transcription</keyword>
<dbReference type="EMBL" id="UYSU01038231">
    <property type="protein sequence ID" value="VDM00012.1"/>
    <property type="molecule type" value="Genomic_DNA"/>
</dbReference>
<gene>
    <name evidence="10" type="ORF">SSLN_LOCUS13626</name>
</gene>
<feature type="domain" description="C2H2-type" evidence="9">
    <location>
        <begin position="73"/>
        <end position="100"/>
    </location>
</feature>
<evidence type="ECO:0000313" key="10">
    <source>
        <dbReference type="EMBL" id="VDM00012.1"/>
    </source>
</evidence>
<evidence type="ECO:0000313" key="11">
    <source>
        <dbReference type="Proteomes" id="UP000275846"/>
    </source>
</evidence>
<keyword evidence="3 7" id="KW-0863">Zinc-finger</keyword>
<dbReference type="InterPro" id="IPR044653">
    <property type="entry name" value="AZF1/2/3-like"/>
</dbReference>
<evidence type="ECO:0000256" key="3">
    <source>
        <dbReference type="ARBA" id="ARBA00022771"/>
    </source>
</evidence>
<evidence type="ECO:0000256" key="4">
    <source>
        <dbReference type="ARBA" id="ARBA00022833"/>
    </source>
</evidence>
<dbReference type="STRING" id="70667.A0A183TAX8"/>
<evidence type="ECO:0000256" key="1">
    <source>
        <dbReference type="ARBA" id="ARBA00022723"/>
    </source>
</evidence>
<dbReference type="InterPro" id="IPR036236">
    <property type="entry name" value="Znf_C2H2_sf"/>
</dbReference>
<evidence type="ECO:0000256" key="8">
    <source>
        <dbReference type="SAM" id="MobiDB-lite"/>
    </source>
</evidence>
<proteinExistence type="predicted"/>
<name>A0A183TAX8_SCHSO</name>
<evidence type="ECO:0000256" key="2">
    <source>
        <dbReference type="ARBA" id="ARBA00022737"/>
    </source>
</evidence>
<dbReference type="Pfam" id="PF00096">
    <property type="entry name" value="zf-C2H2"/>
    <property type="match status" value="1"/>
</dbReference>
<dbReference type="GO" id="GO:0003700">
    <property type="term" value="F:DNA-binding transcription factor activity"/>
    <property type="evidence" value="ECO:0007669"/>
    <property type="project" value="InterPro"/>
</dbReference>
<feature type="region of interest" description="Disordered" evidence="8">
    <location>
        <begin position="1"/>
        <end position="23"/>
    </location>
</feature>
<evidence type="ECO:0000256" key="7">
    <source>
        <dbReference type="PROSITE-ProRule" id="PRU00042"/>
    </source>
</evidence>